<dbReference type="Proteomes" id="UP000663848">
    <property type="component" value="Unassembled WGS sequence"/>
</dbReference>
<reference evidence="1" key="1">
    <citation type="submission" date="2021-02" db="EMBL/GenBank/DDBJ databases">
        <authorList>
            <person name="Nowell W R."/>
        </authorList>
    </citation>
    <scope>NUCLEOTIDE SEQUENCE</scope>
</reference>
<accession>A0A821ZFL8</accession>
<dbReference type="AlphaFoldDB" id="A0A821ZFL8"/>
<name>A0A821ZFL8_9BILA</name>
<proteinExistence type="predicted"/>
<dbReference type="EMBL" id="CAJOBR010026180">
    <property type="protein sequence ID" value="CAF4970264.1"/>
    <property type="molecule type" value="Genomic_DNA"/>
</dbReference>
<comment type="caution">
    <text evidence="1">The sequence shown here is derived from an EMBL/GenBank/DDBJ whole genome shotgun (WGS) entry which is preliminary data.</text>
</comment>
<feature type="non-terminal residue" evidence="1">
    <location>
        <position position="1"/>
    </location>
</feature>
<protein>
    <recommendedName>
        <fullName evidence="3">Transposase</fullName>
    </recommendedName>
</protein>
<evidence type="ECO:0000313" key="2">
    <source>
        <dbReference type="Proteomes" id="UP000663848"/>
    </source>
</evidence>
<organism evidence="1 2">
    <name type="scientific">Rotaria socialis</name>
    <dbReference type="NCBI Taxonomy" id="392032"/>
    <lineage>
        <taxon>Eukaryota</taxon>
        <taxon>Metazoa</taxon>
        <taxon>Spiralia</taxon>
        <taxon>Gnathifera</taxon>
        <taxon>Rotifera</taxon>
        <taxon>Eurotatoria</taxon>
        <taxon>Bdelloidea</taxon>
        <taxon>Philodinida</taxon>
        <taxon>Philodinidae</taxon>
        <taxon>Rotaria</taxon>
    </lineage>
</organism>
<evidence type="ECO:0000313" key="1">
    <source>
        <dbReference type="EMBL" id="CAF4970264.1"/>
    </source>
</evidence>
<sequence>TVDHARYINEILSVALEYGNTAFGSDWTFQQHRAQPHIHHLTQEWCRGHFPAFPNQYQSPRNSPDLNPLDYCIWTELAQAIKWEKVVSKKSSIEELKRATKQIRLEVVFESCDSWSWTHRLQRISKNNGN</sequence>
<gene>
    <name evidence="1" type="ORF">QYT958_LOCUS35141</name>
</gene>
<dbReference type="Gene3D" id="3.30.420.10">
    <property type="entry name" value="Ribonuclease H-like superfamily/Ribonuclease H"/>
    <property type="match status" value="1"/>
</dbReference>
<dbReference type="GO" id="GO:0003676">
    <property type="term" value="F:nucleic acid binding"/>
    <property type="evidence" value="ECO:0007669"/>
    <property type="project" value="InterPro"/>
</dbReference>
<dbReference type="InterPro" id="IPR036397">
    <property type="entry name" value="RNaseH_sf"/>
</dbReference>
<evidence type="ECO:0008006" key="3">
    <source>
        <dbReference type="Google" id="ProtNLM"/>
    </source>
</evidence>